<dbReference type="KEGG" id="bbev:BBEV_3172"/>
<dbReference type="STRING" id="632773.BBEV_3172"/>
<keyword evidence="1" id="KW-0808">Transferase</keyword>
<dbReference type="InterPro" id="IPR013011">
    <property type="entry name" value="PTS_EIIB_2"/>
</dbReference>
<proteinExistence type="predicted"/>
<dbReference type="AlphaFoldDB" id="A0A1D7QZQ2"/>
<dbReference type="OrthoDB" id="6603449at2"/>
<accession>A0A1D7QZQ2</accession>
<reference evidence="3 4" key="1">
    <citation type="submission" date="2015-08" db="EMBL/GenBank/DDBJ databases">
        <title>The complete genome sequence of Bacillus beveridgei MLTeJB.</title>
        <authorList>
            <person name="Hanson T.E."/>
            <person name="Mesa C."/>
            <person name="Basesman S.M."/>
            <person name="Oremland R.S."/>
        </authorList>
    </citation>
    <scope>NUCLEOTIDE SEQUENCE [LARGE SCALE GENOMIC DNA]</scope>
    <source>
        <strain evidence="3 4">MLTeJB</strain>
    </source>
</reference>
<protein>
    <submittedName>
        <fullName evidence="3">PTS system, lactose/cellobiose specific IIB subunit</fullName>
    </submittedName>
</protein>
<keyword evidence="4" id="KW-1185">Reference proteome</keyword>
<organism evidence="3 4">
    <name type="scientific">Salisediminibacterium beveridgei</name>
    <dbReference type="NCBI Taxonomy" id="632773"/>
    <lineage>
        <taxon>Bacteria</taxon>
        <taxon>Bacillati</taxon>
        <taxon>Bacillota</taxon>
        <taxon>Bacilli</taxon>
        <taxon>Bacillales</taxon>
        <taxon>Bacillaceae</taxon>
        <taxon>Salisediminibacterium</taxon>
    </lineage>
</organism>
<evidence type="ECO:0000256" key="1">
    <source>
        <dbReference type="ARBA" id="ARBA00022679"/>
    </source>
</evidence>
<gene>
    <name evidence="3" type="primary">sgaB</name>
    <name evidence="3" type="ORF">BBEV_3172</name>
</gene>
<sequence length="88" mass="9627">MYKIVAVCGAGVGSSMMLRVFTEQVIQKHGIEATVDASDIGSINPDEYDIVVTTSDFADRLSTGAAIIRMDNMTDKVFLEEELLKIIK</sequence>
<dbReference type="InterPro" id="IPR036095">
    <property type="entry name" value="PTS_EIIB-like_sf"/>
</dbReference>
<dbReference type="Proteomes" id="UP000094463">
    <property type="component" value="Chromosome"/>
</dbReference>
<feature type="domain" description="PTS EIIB type-2" evidence="2">
    <location>
        <begin position="2"/>
        <end position="88"/>
    </location>
</feature>
<dbReference type="RefSeq" id="WP_069366365.1">
    <property type="nucleotide sequence ID" value="NZ_CP012502.1"/>
</dbReference>
<dbReference type="InterPro" id="IPR003501">
    <property type="entry name" value="PTS_EIIB_2/3"/>
</dbReference>
<dbReference type="Pfam" id="PF02302">
    <property type="entry name" value="PTS_IIB"/>
    <property type="match status" value="1"/>
</dbReference>
<dbReference type="CDD" id="cd05563">
    <property type="entry name" value="PTS_IIB_ascorbate"/>
    <property type="match status" value="1"/>
</dbReference>
<dbReference type="GO" id="GO:0009401">
    <property type="term" value="P:phosphoenolpyruvate-dependent sugar phosphotransferase system"/>
    <property type="evidence" value="ECO:0007669"/>
    <property type="project" value="InterPro"/>
</dbReference>
<evidence type="ECO:0000313" key="4">
    <source>
        <dbReference type="Proteomes" id="UP000094463"/>
    </source>
</evidence>
<evidence type="ECO:0000259" key="2">
    <source>
        <dbReference type="PROSITE" id="PS51099"/>
    </source>
</evidence>
<dbReference type="EMBL" id="CP012502">
    <property type="protein sequence ID" value="AOM84488.1"/>
    <property type="molecule type" value="Genomic_DNA"/>
</dbReference>
<evidence type="ECO:0000313" key="3">
    <source>
        <dbReference type="EMBL" id="AOM84488.1"/>
    </source>
</evidence>
<dbReference type="SUPFAM" id="SSF52794">
    <property type="entry name" value="PTS system IIB component-like"/>
    <property type="match status" value="1"/>
</dbReference>
<dbReference type="PROSITE" id="PS51099">
    <property type="entry name" value="PTS_EIIB_TYPE_2"/>
    <property type="match status" value="1"/>
</dbReference>
<dbReference type="GO" id="GO:0008982">
    <property type="term" value="F:protein-N(PI)-phosphohistidine-sugar phosphotransferase activity"/>
    <property type="evidence" value="ECO:0007669"/>
    <property type="project" value="InterPro"/>
</dbReference>
<dbReference type="Gene3D" id="3.40.50.2300">
    <property type="match status" value="1"/>
</dbReference>
<name>A0A1D7QZQ2_9BACI</name>